<name>A0A8B2NS60_9HYPH</name>
<dbReference type="AlphaFoldDB" id="A0A8B2NS60"/>
<dbReference type="Proteomes" id="UP000249590">
    <property type="component" value="Unassembled WGS sequence"/>
</dbReference>
<accession>A0A8B2NS60</accession>
<protein>
    <submittedName>
        <fullName evidence="1">Uncharacterized protein</fullName>
    </submittedName>
</protein>
<organism evidence="1 2">
    <name type="scientific">Acuticoccus sediminis</name>
    <dbReference type="NCBI Taxonomy" id="2184697"/>
    <lineage>
        <taxon>Bacteria</taxon>
        <taxon>Pseudomonadati</taxon>
        <taxon>Pseudomonadota</taxon>
        <taxon>Alphaproteobacteria</taxon>
        <taxon>Hyphomicrobiales</taxon>
        <taxon>Amorphaceae</taxon>
        <taxon>Acuticoccus</taxon>
    </lineage>
</organism>
<comment type="caution">
    <text evidence="1">The sequence shown here is derived from an EMBL/GenBank/DDBJ whole genome shotgun (WGS) entry which is preliminary data.</text>
</comment>
<evidence type="ECO:0000313" key="1">
    <source>
        <dbReference type="EMBL" id="RAH99951.1"/>
    </source>
</evidence>
<proteinExistence type="predicted"/>
<keyword evidence="2" id="KW-1185">Reference proteome</keyword>
<reference evidence="1 2" key="1">
    <citation type="submission" date="2018-05" db="EMBL/GenBank/DDBJ databases">
        <title>Acuticoccus sediminis sp. nov., isolated from deep-sea sediment of Indian Ocean.</title>
        <authorList>
            <person name="Liu X."/>
            <person name="Lai Q."/>
            <person name="Du Y."/>
            <person name="Sun F."/>
            <person name="Zhang X."/>
            <person name="Wang S."/>
            <person name="Shao Z."/>
        </authorList>
    </citation>
    <scope>NUCLEOTIDE SEQUENCE [LARGE SCALE GENOMIC DNA]</scope>
    <source>
        <strain evidence="1 2">PTG4-2</strain>
    </source>
</reference>
<sequence length="334" mass="35572">MIAALALAPATSHSPVEAPITVALSRATAASSDVCTRIGEAPRGTLGYVFGTSDRQVAELPLGTAANCIAALWDPDAHRGAVRVLLQHAPSPDRALKLASELGLCDGAGDLCEVARCKAPSDPKRELDCLSLLKGPAAQRMSARYLAAVAKVRLDPETYSTLIAARQSFSRLVDAGYYPALGDLALMEYRLTNLEAAYDIAMRGAAYRLPAAEALAAYLKVEGFGVGWDLPGALDLARDASIAGTGDGEAVLAMDISYLFSPRHWTMLQKAMIRADLHPGPADGHFRESWSEALNTFTQDHHLPPGVTLGALDALGILKPVSDTVREQRAIRRY</sequence>
<gene>
    <name evidence="1" type="ORF">DLJ53_19630</name>
</gene>
<dbReference type="EMBL" id="QHHQ01000004">
    <property type="protein sequence ID" value="RAH99951.1"/>
    <property type="molecule type" value="Genomic_DNA"/>
</dbReference>
<evidence type="ECO:0000313" key="2">
    <source>
        <dbReference type="Proteomes" id="UP000249590"/>
    </source>
</evidence>